<feature type="chain" id="PRO_5030771883" description="DUF4412 domain-containing protein" evidence="1">
    <location>
        <begin position="23"/>
        <end position="271"/>
    </location>
</feature>
<evidence type="ECO:0000256" key="1">
    <source>
        <dbReference type="SAM" id="SignalP"/>
    </source>
</evidence>
<accession>A0A7Y9IXF4</accession>
<keyword evidence="1" id="KW-0732">Signal</keyword>
<protein>
    <recommendedName>
        <fullName evidence="4">DUF4412 domain-containing protein</fullName>
    </recommendedName>
</protein>
<comment type="caution">
    <text evidence="2">The sequence shown here is derived from an EMBL/GenBank/DDBJ whole genome shotgun (WGS) entry which is preliminary data.</text>
</comment>
<name>A0A7Y9IXF4_9BURK</name>
<sequence>MRPIALPLAAIVCAIASANVSALELASYPKVFTADEGVEVVIAPTADGKQALMRISGVNHPVDKVVFLTRVERWGSGTDAYVTTFDGRDSGMVQKKGSVYGGGDRYVAYLPGRKQEYALSFDEKKTKAMKPAALLASYESQNKQGVQQKLARFDREKHVTQGQAALAATDAAASASCGVPVKTTVDWAAINDDRLKKVSVQGYCGAVAAGLDRMCGDASANFKQKAGALSQITCQFGPELRARVVDRKVVFTTEENAPNQDDFIREFLRNN</sequence>
<proteinExistence type="predicted"/>
<evidence type="ECO:0000313" key="2">
    <source>
        <dbReference type="EMBL" id="NYE84801.1"/>
    </source>
</evidence>
<keyword evidence="3" id="KW-1185">Reference proteome</keyword>
<feature type="signal peptide" evidence="1">
    <location>
        <begin position="1"/>
        <end position="22"/>
    </location>
</feature>
<dbReference type="RefSeq" id="WP_179588838.1">
    <property type="nucleotide sequence ID" value="NZ_JACBYR010000002.1"/>
</dbReference>
<dbReference type="AlphaFoldDB" id="A0A7Y9IXF4"/>
<evidence type="ECO:0008006" key="4">
    <source>
        <dbReference type="Google" id="ProtNLM"/>
    </source>
</evidence>
<dbReference type="EMBL" id="JACBYR010000002">
    <property type="protein sequence ID" value="NYE84801.1"/>
    <property type="molecule type" value="Genomic_DNA"/>
</dbReference>
<reference evidence="2 3" key="1">
    <citation type="submission" date="2020-07" db="EMBL/GenBank/DDBJ databases">
        <title>Genomic Encyclopedia of Type Strains, Phase IV (KMG-V): Genome sequencing to study the core and pangenomes of soil and plant-associated prokaryotes.</title>
        <authorList>
            <person name="Whitman W."/>
        </authorList>
    </citation>
    <scope>NUCLEOTIDE SEQUENCE [LARGE SCALE GENOMIC DNA]</scope>
    <source>
        <strain evidence="2 3">SAS40</strain>
    </source>
</reference>
<gene>
    <name evidence="2" type="ORF">FHW18_004108</name>
</gene>
<dbReference type="Proteomes" id="UP000542125">
    <property type="component" value="Unassembled WGS sequence"/>
</dbReference>
<organism evidence="2 3">
    <name type="scientific">Pigmentiphaga litoralis</name>
    <dbReference type="NCBI Taxonomy" id="516702"/>
    <lineage>
        <taxon>Bacteria</taxon>
        <taxon>Pseudomonadati</taxon>
        <taxon>Pseudomonadota</taxon>
        <taxon>Betaproteobacteria</taxon>
        <taxon>Burkholderiales</taxon>
        <taxon>Alcaligenaceae</taxon>
        <taxon>Pigmentiphaga</taxon>
    </lineage>
</organism>
<evidence type="ECO:0000313" key="3">
    <source>
        <dbReference type="Proteomes" id="UP000542125"/>
    </source>
</evidence>